<dbReference type="GO" id="GO:0005789">
    <property type="term" value="C:endoplasmic reticulum membrane"/>
    <property type="evidence" value="ECO:0007669"/>
    <property type="project" value="UniProtKB-SubCell"/>
</dbReference>
<protein>
    <recommendedName>
        <fullName evidence="7">Derlin</fullName>
    </recommendedName>
</protein>
<keyword evidence="4 7" id="KW-0256">Endoplasmic reticulum</keyword>
<feature type="transmembrane region" description="Helical" evidence="7">
    <location>
        <begin position="111"/>
        <end position="131"/>
    </location>
</feature>
<dbReference type="AlphaFoldDB" id="A0A0C2X154"/>
<dbReference type="InParanoid" id="A0A0C2X154"/>
<feature type="transmembrane region" description="Helical" evidence="7">
    <location>
        <begin position="151"/>
        <end position="173"/>
    </location>
</feature>
<dbReference type="Proteomes" id="UP000054549">
    <property type="component" value="Unassembled WGS sequence"/>
</dbReference>
<evidence type="ECO:0000256" key="2">
    <source>
        <dbReference type="ARBA" id="ARBA00008917"/>
    </source>
</evidence>
<dbReference type="HOGENOM" id="CLU_051898_2_0_1"/>
<dbReference type="OrthoDB" id="1716531at2759"/>
<feature type="transmembrane region" description="Helical" evidence="7">
    <location>
        <begin position="84"/>
        <end position="104"/>
    </location>
</feature>
<evidence type="ECO:0000313" key="9">
    <source>
        <dbReference type="Proteomes" id="UP000054549"/>
    </source>
</evidence>
<keyword evidence="6 7" id="KW-0472">Membrane</keyword>
<proteinExistence type="inferred from homology"/>
<evidence type="ECO:0000256" key="6">
    <source>
        <dbReference type="ARBA" id="ARBA00023136"/>
    </source>
</evidence>
<dbReference type="InterPro" id="IPR035952">
    <property type="entry name" value="Rhomboid-like_sf"/>
</dbReference>
<evidence type="ECO:0000313" key="8">
    <source>
        <dbReference type="EMBL" id="KIL62866.1"/>
    </source>
</evidence>
<dbReference type="Pfam" id="PF04511">
    <property type="entry name" value="DER1"/>
    <property type="match status" value="1"/>
</dbReference>
<keyword evidence="3 7" id="KW-0812">Transmembrane</keyword>
<organism evidence="8 9">
    <name type="scientific">Amanita muscaria (strain Koide BX008)</name>
    <dbReference type="NCBI Taxonomy" id="946122"/>
    <lineage>
        <taxon>Eukaryota</taxon>
        <taxon>Fungi</taxon>
        <taxon>Dikarya</taxon>
        <taxon>Basidiomycota</taxon>
        <taxon>Agaricomycotina</taxon>
        <taxon>Agaricomycetes</taxon>
        <taxon>Agaricomycetidae</taxon>
        <taxon>Agaricales</taxon>
        <taxon>Pluteineae</taxon>
        <taxon>Amanitaceae</taxon>
        <taxon>Amanita</taxon>
    </lineage>
</organism>
<dbReference type="EMBL" id="KN818265">
    <property type="protein sequence ID" value="KIL62866.1"/>
    <property type="molecule type" value="Genomic_DNA"/>
</dbReference>
<accession>A0A0C2X154</accession>
<dbReference type="GO" id="GO:0006950">
    <property type="term" value="P:response to stress"/>
    <property type="evidence" value="ECO:0007669"/>
    <property type="project" value="UniProtKB-ARBA"/>
</dbReference>
<comment type="subcellular location">
    <subcellularLocation>
        <location evidence="1 7">Endoplasmic reticulum membrane</location>
        <topology evidence="1 7">Multi-pass membrane protein</topology>
    </subcellularLocation>
</comment>
<keyword evidence="5 7" id="KW-1133">Transmembrane helix</keyword>
<comment type="function">
    <text evidence="7">May be involved in the degradation of misfolded endoplasmic reticulum (ER) luminal proteins.</text>
</comment>
<dbReference type="SUPFAM" id="SSF144091">
    <property type="entry name" value="Rhomboid-like"/>
    <property type="match status" value="1"/>
</dbReference>
<evidence type="ECO:0000256" key="1">
    <source>
        <dbReference type="ARBA" id="ARBA00004477"/>
    </source>
</evidence>
<keyword evidence="9" id="KW-1185">Reference proteome</keyword>
<evidence type="ECO:0000256" key="7">
    <source>
        <dbReference type="RuleBase" id="RU363059"/>
    </source>
</evidence>
<name>A0A0C2X154_AMAMK</name>
<sequence>MLPVTRFLCLASLGVNVLVFMDLVHPHKLVFIRELVTQRYEIWRIFTTFFLGSGDFRYVLELVTLYVIAEHLESGPFARSSADFAWQLILVGTALITACLPLNTFTLTHPFLVALTFFSSAIASPRAQISLMGMFDVPVKYTPYIIVGVDILMNGLAAVVHGIVGLVVGYLWWFTMWAGRRPMLQSLSRAPAWLRSLV</sequence>
<reference evidence="8 9" key="1">
    <citation type="submission" date="2014-04" db="EMBL/GenBank/DDBJ databases">
        <title>Evolutionary Origins and Diversification of the Mycorrhizal Mutualists.</title>
        <authorList>
            <consortium name="DOE Joint Genome Institute"/>
            <consortium name="Mycorrhizal Genomics Consortium"/>
            <person name="Kohler A."/>
            <person name="Kuo A."/>
            <person name="Nagy L.G."/>
            <person name="Floudas D."/>
            <person name="Copeland A."/>
            <person name="Barry K.W."/>
            <person name="Cichocki N."/>
            <person name="Veneault-Fourrey C."/>
            <person name="LaButti K."/>
            <person name="Lindquist E.A."/>
            <person name="Lipzen A."/>
            <person name="Lundell T."/>
            <person name="Morin E."/>
            <person name="Murat C."/>
            <person name="Riley R."/>
            <person name="Ohm R."/>
            <person name="Sun H."/>
            <person name="Tunlid A."/>
            <person name="Henrissat B."/>
            <person name="Grigoriev I.V."/>
            <person name="Hibbett D.S."/>
            <person name="Martin F."/>
        </authorList>
    </citation>
    <scope>NUCLEOTIDE SEQUENCE [LARGE SCALE GENOMIC DNA]</scope>
    <source>
        <strain evidence="8 9">Koide BX008</strain>
    </source>
</reference>
<dbReference type="STRING" id="946122.A0A0C2X154"/>
<feature type="transmembrane region" description="Helical" evidence="7">
    <location>
        <begin position="6"/>
        <end position="24"/>
    </location>
</feature>
<comment type="similarity">
    <text evidence="2 7">Belongs to the derlin family.</text>
</comment>
<dbReference type="InterPro" id="IPR007599">
    <property type="entry name" value="DER1"/>
</dbReference>
<evidence type="ECO:0000256" key="3">
    <source>
        <dbReference type="ARBA" id="ARBA00022692"/>
    </source>
</evidence>
<evidence type="ECO:0000256" key="5">
    <source>
        <dbReference type="ARBA" id="ARBA00022989"/>
    </source>
</evidence>
<gene>
    <name evidence="8" type="ORF">M378DRAFT_165141</name>
</gene>
<dbReference type="PANTHER" id="PTHR11009">
    <property type="entry name" value="DER1-LIKE PROTEIN, DERLIN"/>
    <property type="match status" value="1"/>
</dbReference>
<evidence type="ECO:0000256" key="4">
    <source>
        <dbReference type="ARBA" id="ARBA00022824"/>
    </source>
</evidence>